<dbReference type="STRING" id="201973.SAMN04488025_10165"/>
<gene>
    <name evidence="3" type="ORF">SAMN04488025_10165</name>
</gene>
<feature type="domain" description="CRISPR type III-associated protein" evidence="2">
    <location>
        <begin position="10"/>
        <end position="308"/>
    </location>
</feature>
<evidence type="ECO:0000256" key="1">
    <source>
        <dbReference type="ARBA" id="ARBA00023118"/>
    </source>
</evidence>
<dbReference type="PANTHER" id="PTHR36700">
    <property type="entry name" value="CRISPR SYSTEM CMR SUBUNIT CMR4"/>
    <property type="match status" value="1"/>
</dbReference>
<dbReference type="Pfam" id="PF03787">
    <property type="entry name" value="RAMPs"/>
    <property type="match status" value="1"/>
</dbReference>
<reference evidence="3 4" key="1">
    <citation type="submission" date="2016-10" db="EMBL/GenBank/DDBJ databases">
        <authorList>
            <person name="de Groot N.N."/>
        </authorList>
    </citation>
    <scope>NUCLEOTIDE SEQUENCE [LARGE SCALE GENOMIC DNA]</scope>
    <source>
        <strain evidence="3 4">DSM 44945</strain>
    </source>
</reference>
<dbReference type="OrthoDB" id="9789361at2"/>
<dbReference type="PANTHER" id="PTHR36700:SF1">
    <property type="entry name" value="CRISPR SYSTEM CMR SUBUNIT CMR4"/>
    <property type="match status" value="1"/>
</dbReference>
<dbReference type="NCBIfam" id="TIGR02580">
    <property type="entry name" value="cas_RAMP_Cmr4"/>
    <property type="match status" value="1"/>
</dbReference>
<organism evidence="3 4">
    <name type="scientific">Planifilum fulgidum</name>
    <dbReference type="NCBI Taxonomy" id="201973"/>
    <lineage>
        <taxon>Bacteria</taxon>
        <taxon>Bacillati</taxon>
        <taxon>Bacillota</taxon>
        <taxon>Bacilli</taxon>
        <taxon>Bacillales</taxon>
        <taxon>Thermoactinomycetaceae</taxon>
        <taxon>Planifilum</taxon>
    </lineage>
</organism>
<keyword evidence="1" id="KW-0051">Antiviral defense</keyword>
<evidence type="ECO:0000259" key="2">
    <source>
        <dbReference type="Pfam" id="PF03787"/>
    </source>
</evidence>
<evidence type="ECO:0000313" key="4">
    <source>
        <dbReference type="Proteomes" id="UP000198661"/>
    </source>
</evidence>
<dbReference type="EMBL" id="FOOK01000001">
    <property type="protein sequence ID" value="SFF63382.1"/>
    <property type="molecule type" value="Genomic_DNA"/>
</dbReference>
<dbReference type="Proteomes" id="UP000198661">
    <property type="component" value="Unassembled WGS sequence"/>
</dbReference>
<dbReference type="InterPro" id="IPR013410">
    <property type="entry name" value="CRISPR-assoc_RAMP_Cmr4"/>
</dbReference>
<dbReference type="GO" id="GO:0051607">
    <property type="term" value="P:defense response to virus"/>
    <property type="evidence" value="ECO:0007669"/>
    <property type="project" value="UniProtKB-KW"/>
</dbReference>
<sequence length="313" mass="35106">MFTKAKPFLLYAVSSVHAGSGSEVGLVDLPIQREQHTGFPKIESSSLKGAIRAACSHQARDDEEAKRRLRLIFGSDPNETEGDGSRELQAGTISLADARLLLFPVKSMRGVFAWVTCPYVLNRWNYELELFGNGSYEKFPVPDVNTVAPDSKLLIQLGGQKDKPTIVLGEYTLDVTPAEETSELGQALERLLSLHDMELEKRLVILDDDTFRDFVTLSTEVNARIRIESEKGTVVNKALWYEENLPPESVLYSFLFTGHVRIKNEDSTQNDGDSFRTDEDVLNYLMNDDNFPSVFQLGGNSTIGRGILRRIWL</sequence>
<evidence type="ECO:0000313" key="3">
    <source>
        <dbReference type="EMBL" id="SFF63382.1"/>
    </source>
</evidence>
<dbReference type="InterPro" id="IPR005537">
    <property type="entry name" value="RAMP_III_fam"/>
</dbReference>
<name>A0A1I2K8B3_9BACL</name>
<proteinExistence type="predicted"/>
<accession>A0A1I2K8B3</accession>
<dbReference type="RefSeq" id="WP_092035441.1">
    <property type="nucleotide sequence ID" value="NZ_FOOK01000001.1"/>
</dbReference>
<keyword evidence="4" id="KW-1185">Reference proteome</keyword>
<dbReference type="AlphaFoldDB" id="A0A1I2K8B3"/>
<protein>
    <submittedName>
        <fullName evidence="3">CRISPR-associated protein, Cmr4 family</fullName>
    </submittedName>
</protein>